<protein>
    <recommendedName>
        <fullName evidence="1">AMP-dependent synthetase/ligase domain-containing protein</fullName>
    </recommendedName>
</protein>
<dbReference type="AlphaFoldDB" id="K5WPK2"/>
<dbReference type="KEGG" id="pco:PHACADRAFT_211549"/>
<dbReference type="Gene3D" id="3.40.50.12780">
    <property type="entry name" value="N-terminal domain of ligase-like"/>
    <property type="match status" value="1"/>
</dbReference>
<dbReference type="OrthoDB" id="429813at2759"/>
<sequence length="329" mass="34410">MLRAGLAVAPIALTNSPAAIAHLLRETSTTHVLVSDDKPARTLVDAVLELIVDAGGQPPVAVPMPKFAEIFDKDRPAEFLPERVYDYTSPAIYVHSSGSTSLPKPIAWTHASFLQVAATPCFGSHDLRDEVFGIQGLSMAHASGLNHIAFLVSSGYTAATLPPGPPYVIPTPEIVMDSFRDTKPTFVICVPSYLEAWSHTEEDIDVLKSLKAIGYGGGPLAKALGDALVTKGVPVCALYGSSCNDCDRAKNAGLRRRIGVGVDVGARQACNGPACSVHGGDDVMIREAHELAALTILEPSIGGCLKVHPSLGDGIGTGSTHLSVAGMSK</sequence>
<dbReference type="RefSeq" id="XP_007398629.1">
    <property type="nucleotide sequence ID" value="XM_007398567.1"/>
</dbReference>
<dbReference type="Proteomes" id="UP000008370">
    <property type="component" value="Unassembled WGS sequence"/>
</dbReference>
<dbReference type="GO" id="GO:0016405">
    <property type="term" value="F:CoA-ligase activity"/>
    <property type="evidence" value="ECO:0007669"/>
    <property type="project" value="TreeGrafter"/>
</dbReference>
<dbReference type="PANTHER" id="PTHR24096">
    <property type="entry name" value="LONG-CHAIN-FATTY-ACID--COA LIGASE"/>
    <property type="match status" value="1"/>
</dbReference>
<keyword evidence="3" id="KW-1185">Reference proteome</keyword>
<dbReference type="EMBL" id="JH930475">
    <property type="protein sequence ID" value="EKM52277.1"/>
    <property type="molecule type" value="Genomic_DNA"/>
</dbReference>
<evidence type="ECO:0000259" key="1">
    <source>
        <dbReference type="Pfam" id="PF00501"/>
    </source>
</evidence>
<dbReference type="InterPro" id="IPR042099">
    <property type="entry name" value="ANL_N_sf"/>
</dbReference>
<dbReference type="PROSITE" id="PS00455">
    <property type="entry name" value="AMP_BINDING"/>
    <property type="match status" value="1"/>
</dbReference>
<name>K5WPK2_PHACS</name>
<proteinExistence type="predicted"/>
<evidence type="ECO:0000313" key="3">
    <source>
        <dbReference type="Proteomes" id="UP000008370"/>
    </source>
</evidence>
<dbReference type="HOGENOM" id="CLU_844967_0_0_1"/>
<dbReference type="InterPro" id="IPR000873">
    <property type="entry name" value="AMP-dep_synth/lig_dom"/>
</dbReference>
<gene>
    <name evidence="2" type="ORF">PHACADRAFT_211549</name>
</gene>
<dbReference type="STRING" id="650164.K5WPK2"/>
<dbReference type="GeneID" id="18913121"/>
<dbReference type="Pfam" id="PF00501">
    <property type="entry name" value="AMP-binding"/>
    <property type="match status" value="1"/>
</dbReference>
<dbReference type="SUPFAM" id="SSF56801">
    <property type="entry name" value="Acetyl-CoA synthetase-like"/>
    <property type="match status" value="1"/>
</dbReference>
<dbReference type="InParanoid" id="K5WPK2"/>
<feature type="domain" description="AMP-dependent synthetase/ligase" evidence="1">
    <location>
        <begin position="2"/>
        <end position="241"/>
    </location>
</feature>
<evidence type="ECO:0000313" key="2">
    <source>
        <dbReference type="EMBL" id="EKM52277.1"/>
    </source>
</evidence>
<accession>K5WPK2</accession>
<organism evidence="2 3">
    <name type="scientific">Phanerochaete carnosa (strain HHB-10118-sp)</name>
    <name type="common">White-rot fungus</name>
    <name type="synonym">Peniophora carnosa</name>
    <dbReference type="NCBI Taxonomy" id="650164"/>
    <lineage>
        <taxon>Eukaryota</taxon>
        <taxon>Fungi</taxon>
        <taxon>Dikarya</taxon>
        <taxon>Basidiomycota</taxon>
        <taxon>Agaricomycotina</taxon>
        <taxon>Agaricomycetes</taxon>
        <taxon>Polyporales</taxon>
        <taxon>Phanerochaetaceae</taxon>
        <taxon>Phanerochaete</taxon>
    </lineage>
</organism>
<dbReference type="InterPro" id="IPR020845">
    <property type="entry name" value="AMP-binding_CS"/>
</dbReference>
<reference evidence="2 3" key="1">
    <citation type="journal article" date="2012" name="BMC Genomics">
        <title>Comparative genomics of the white-rot fungi, Phanerochaete carnosa and P. chrysosporium, to elucidate the genetic basis of the distinct wood types they colonize.</title>
        <authorList>
            <person name="Suzuki H."/>
            <person name="MacDonald J."/>
            <person name="Syed K."/>
            <person name="Salamov A."/>
            <person name="Hori C."/>
            <person name="Aerts A."/>
            <person name="Henrissat B."/>
            <person name="Wiebenga A."/>
            <person name="vanKuyk P.A."/>
            <person name="Barry K."/>
            <person name="Lindquist E."/>
            <person name="LaButti K."/>
            <person name="Lapidus A."/>
            <person name="Lucas S."/>
            <person name="Coutinho P."/>
            <person name="Gong Y."/>
            <person name="Samejima M."/>
            <person name="Mahadevan R."/>
            <person name="Abou-Zaid M."/>
            <person name="de Vries R.P."/>
            <person name="Igarashi K."/>
            <person name="Yadav J.S."/>
            <person name="Grigoriev I.V."/>
            <person name="Master E.R."/>
        </authorList>
    </citation>
    <scope>NUCLEOTIDE SEQUENCE [LARGE SCALE GENOMIC DNA]</scope>
    <source>
        <strain evidence="2 3">HHB-10118-sp</strain>
    </source>
</reference>